<evidence type="ECO:0000256" key="2">
    <source>
        <dbReference type="ARBA" id="ARBA00022448"/>
    </source>
</evidence>
<gene>
    <name evidence="9" type="primary">MDM12</name>
    <name evidence="12" type="ORF">BCV69DRAFT_310229</name>
</gene>
<dbReference type="PANTHER" id="PTHR28204">
    <property type="entry name" value="MITOCHONDRIAL DISTRIBUTION AND MORPHOLOGY PROTEIN 12"/>
    <property type="match status" value="1"/>
</dbReference>
<evidence type="ECO:0000313" key="13">
    <source>
        <dbReference type="Proteomes" id="UP000245942"/>
    </source>
</evidence>
<evidence type="ECO:0000256" key="6">
    <source>
        <dbReference type="ARBA" id="ARBA00023121"/>
    </source>
</evidence>
<organism evidence="12 13">
    <name type="scientific">Pseudomicrostroma glucosiphilum</name>
    <dbReference type="NCBI Taxonomy" id="1684307"/>
    <lineage>
        <taxon>Eukaryota</taxon>
        <taxon>Fungi</taxon>
        <taxon>Dikarya</taxon>
        <taxon>Basidiomycota</taxon>
        <taxon>Ustilaginomycotina</taxon>
        <taxon>Exobasidiomycetes</taxon>
        <taxon>Microstromatales</taxon>
        <taxon>Microstromatales incertae sedis</taxon>
        <taxon>Pseudomicrostroma</taxon>
    </lineage>
</organism>
<dbReference type="GO" id="GO:0045040">
    <property type="term" value="P:protein insertion into mitochondrial outer membrane"/>
    <property type="evidence" value="ECO:0007669"/>
    <property type="project" value="UniProtKB-UniRule"/>
</dbReference>
<keyword evidence="13" id="KW-1185">Reference proteome</keyword>
<keyword evidence="3 9" id="KW-1000">Mitochondrion outer membrane</keyword>
<keyword evidence="2" id="KW-0813">Transport</keyword>
<proteinExistence type="inferred from homology"/>
<comment type="function">
    <text evidence="9">Component of the ERMES/MDM complex, which serves as a molecular tether to connect the endoplasmic reticulum (ER) and mitochondria. Components of this complex are involved in the control of mitochondrial shape and protein biogenesis, and function in nonvesicular lipid trafficking between the ER and mitochondria. MDM12 is required for the interaction of the ER-resident membrane protein MMM1 and the outer mitochondrial membrane-resident beta-barrel protein MDM10. The MDM12-MMM1 subcomplex functions in the major beta-barrel assembly pathway that is responsible for biogenesis of all mitochondrial outer membrane beta-barrel proteins, and acts in a late step after the SAM complex. The MDM10-MDM12-MMM1 subcomplex further acts in the TOM40-specific pathway after the action of the MDM12-MMM1 complex. Essential for establishing and maintaining the structure of mitochondria and maintenance of mtDNA nucleoids.</text>
</comment>
<dbReference type="OrthoDB" id="3356905at2759"/>
<feature type="region of interest" description="Disordered" evidence="10">
    <location>
        <begin position="193"/>
        <end position="255"/>
    </location>
</feature>
<keyword evidence="5" id="KW-0445">Lipid transport</keyword>
<feature type="compositionally biased region" description="Basic and acidic residues" evidence="10">
    <location>
        <begin position="230"/>
        <end position="243"/>
    </location>
</feature>
<dbReference type="AlphaFoldDB" id="A0A316UBV1"/>
<dbReference type="GO" id="GO:0005789">
    <property type="term" value="C:endoplasmic reticulum membrane"/>
    <property type="evidence" value="ECO:0007669"/>
    <property type="project" value="UniProtKB-SubCell"/>
</dbReference>
<dbReference type="STRING" id="1684307.A0A316UBV1"/>
<evidence type="ECO:0000256" key="4">
    <source>
        <dbReference type="ARBA" id="ARBA00022824"/>
    </source>
</evidence>
<keyword evidence="6" id="KW-0446">Lipid-binding</keyword>
<dbReference type="GO" id="GO:0032865">
    <property type="term" value="C:ERMES complex"/>
    <property type="evidence" value="ECO:0007669"/>
    <property type="project" value="UniProtKB-UniRule"/>
</dbReference>
<evidence type="ECO:0000256" key="5">
    <source>
        <dbReference type="ARBA" id="ARBA00023055"/>
    </source>
</evidence>
<dbReference type="InterPro" id="IPR027532">
    <property type="entry name" value="Mdm12"/>
</dbReference>
<name>A0A316UBV1_9BASI</name>
<evidence type="ECO:0000256" key="9">
    <source>
        <dbReference type="HAMAP-Rule" id="MF_03104"/>
    </source>
</evidence>
<evidence type="ECO:0000256" key="10">
    <source>
        <dbReference type="SAM" id="MobiDB-lite"/>
    </source>
</evidence>
<dbReference type="GO" id="GO:0008289">
    <property type="term" value="F:lipid binding"/>
    <property type="evidence" value="ECO:0007669"/>
    <property type="project" value="UniProtKB-KW"/>
</dbReference>
<dbReference type="InterPro" id="IPR031468">
    <property type="entry name" value="SMP_LBD"/>
</dbReference>
<sequence>MSLELDWSLLDGELAQSLLAKLNRSLSAAARPDFIGPISLTSLDFGNDPPDVSLTQIGDVWRQFIDIQGQTAKEGATRRNAQPGATSTMMEDGDITLPGEEYMRPSQHLSKLAEHNNPFSGQGTTAPRLQTFRQYSTSELQQVHGGGGSMASFPASIPNWANGSASVSNSGLNTPAWGAGLGNRGLLGGNHNGSGYFPSWQTPTPPSHSRPEVRRSSSFAPTHAGFSSGRDGRSPAEWDHGMGEDSSDNPPASAIPDLQMQFSVVWSTNTLKLGISTSLLVNHPTPAFMELPLSVSVIGLGVQAGCVVAFEEGDGRGRKVHLSLVEDDSTESEVGESPQGVSGTKTAGHKSTLPATLNNGMGSRYEGLNQPHQQMQPPQRPPTLGERLIPQITLESSVGQADKHVLRNVGKVEKFLIELIRKAVEDELVWPNFYTIALPS</sequence>
<dbReference type="PANTHER" id="PTHR28204:SF1">
    <property type="entry name" value="MITOCHONDRIAL DISTRIBUTION AND MORPHOLOGY PROTEIN 12"/>
    <property type="match status" value="1"/>
</dbReference>
<evidence type="ECO:0000256" key="3">
    <source>
        <dbReference type="ARBA" id="ARBA00022787"/>
    </source>
</evidence>
<dbReference type="Pfam" id="PF26544">
    <property type="entry name" value="Mdm12"/>
    <property type="match status" value="1"/>
</dbReference>
<comment type="similarity">
    <text evidence="9">Belongs to the MDM12 family.</text>
</comment>
<evidence type="ECO:0000256" key="8">
    <source>
        <dbReference type="ARBA" id="ARBA00023136"/>
    </source>
</evidence>
<evidence type="ECO:0000256" key="7">
    <source>
        <dbReference type="ARBA" id="ARBA00023128"/>
    </source>
</evidence>
<dbReference type="GO" id="GO:0015914">
    <property type="term" value="P:phospholipid transport"/>
    <property type="evidence" value="ECO:0007669"/>
    <property type="project" value="TreeGrafter"/>
</dbReference>
<dbReference type="EMBL" id="KZ819322">
    <property type="protein sequence ID" value="PWN22710.1"/>
    <property type="molecule type" value="Genomic_DNA"/>
</dbReference>
<comment type="subunit">
    <text evidence="9">Component of the ER-mitochondria encounter structure (ERMES) or MDM complex, composed of MMM1, MDM10, MDM12 and MDM34. A MMM1 homodimer associates with one molecule of MDM12 on each side in a pairwise head-to-tail manner, and the SMP-LTD domains of MMM1 and MDM12 generate a continuous hydrophobic tunnel for phospholipid trafficking.</text>
</comment>
<evidence type="ECO:0000256" key="1">
    <source>
        <dbReference type="ARBA" id="ARBA00004370"/>
    </source>
</evidence>
<keyword evidence="4 9" id="KW-0256">Endoplasmic reticulum</keyword>
<dbReference type="Proteomes" id="UP000245942">
    <property type="component" value="Unassembled WGS sequence"/>
</dbReference>
<accession>A0A316UBV1</accession>
<feature type="compositionally biased region" description="Polar residues" evidence="10">
    <location>
        <begin position="79"/>
        <end position="89"/>
    </location>
</feature>
<feature type="region of interest" description="Disordered" evidence="10">
    <location>
        <begin position="71"/>
        <end position="91"/>
    </location>
</feature>
<evidence type="ECO:0000313" key="12">
    <source>
        <dbReference type="EMBL" id="PWN22710.1"/>
    </source>
</evidence>
<keyword evidence="8 9" id="KW-0472">Membrane</keyword>
<dbReference type="CDD" id="cd21672">
    <property type="entry name" value="SMP_Mdm12"/>
    <property type="match status" value="1"/>
</dbReference>
<protein>
    <recommendedName>
        <fullName evidence="9">Mitochondrial distribution and morphology protein 12</fullName>
    </recommendedName>
    <alternativeName>
        <fullName evidence="9">Mitochondrial inheritance component MDM12</fullName>
    </alternativeName>
</protein>
<feature type="domain" description="SMP-LTD" evidence="11">
    <location>
        <begin position="1"/>
        <end position="439"/>
    </location>
</feature>
<evidence type="ECO:0000259" key="11">
    <source>
        <dbReference type="PROSITE" id="PS51847"/>
    </source>
</evidence>
<feature type="region of interest" description="Disordered" evidence="10">
    <location>
        <begin position="326"/>
        <end position="353"/>
    </location>
</feature>
<dbReference type="HAMAP" id="MF_03104">
    <property type="entry name" value="Mdm12"/>
    <property type="match status" value="1"/>
</dbReference>
<reference evidence="12 13" key="1">
    <citation type="journal article" date="2018" name="Mol. Biol. Evol.">
        <title>Broad Genomic Sampling Reveals a Smut Pathogenic Ancestry of the Fungal Clade Ustilaginomycotina.</title>
        <authorList>
            <person name="Kijpornyongpan T."/>
            <person name="Mondo S.J."/>
            <person name="Barry K."/>
            <person name="Sandor L."/>
            <person name="Lee J."/>
            <person name="Lipzen A."/>
            <person name="Pangilinan J."/>
            <person name="LaButti K."/>
            <person name="Hainaut M."/>
            <person name="Henrissat B."/>
            <person name="Grigoriev I.V."/>
            <person name="Spatafora J.W."/>
            <person name="Aime M.C."/>
        </authorList>
    </citation>
    <scope>NUCLEOTIDE SEQUENCE [LARGE SCALE GENOMIC DNA]</scope>
    <source>
        <strain evidence="12 13">MCA 4718</strain>
    </source>
</reference>
<dbReference type="PROSITE" id="PS51847">
    <property type="entry name" value="SMP"/>
    <property type="match status" value="1"/>
</dbReference>
<comment type="subcellular location">
    <subcellularLocation>
        <location evidence="1">Membrane</location>
    </subcellularLocation>
    <subcellularLocation>
        <location evidence="9">Mitochondrion outer membrane</location>
        <topology evidence="9">Peripheral membrane protein</topology>
        <orientation evidence="9">Cytoplasmic side</orientation>
    </subcellularLocation>
    <subcellularLocation>
        <location evidence="9">Endoplasmic reticulum membrane</location>
        <topology evidence="9">Peripheral membrane protein</topology>
        <orientation evidence="9">Cytoplasmic side</orientation>
    </subcellularLocation>
    <text evidence="9">The ERMES/MDM complex localizes to a few discrete foci (around 10 per single cell), that represent mitochondria-endoplasmic reticulum junctions. These foci are often found next to mtDNA nucleoids.</text>
</comment>
<keyword evidence="7 9" id="KW-0496">Mitochondrion</keyword>
<dbReference type="GO" id="GO:1990456">
    <property type="term" value="P:mitochondrion-endoplasmic reticulum membrane tethering"/>
    <property type="evidence" value="ECO:0007669"/>
    <property type="project" value="TreeGrafter"/>
</dbReference>